<proteinExistence type="predicted"/>
<feature type="non-terminal residue" evidence="2">
    <location>
        <position position="60"/>
    </location>
</feature>
<protein>
    <submittedName>
        <fullName evidence="2">Uncharacterized protein</fullName>
    </submittedName>
</protein>
<comment type="caution">
    <text evidence="2">The sequence shown here is derived from an EMBL/GenBank/DDBJ whole genome shotgun (WGS) entry which is preliminary data.</text>
</comment>
<dbReference type="EMBL" id="JABCKI010008446">
    <property type="protein sequence ID" value="KAG5633257.1"/>
    <property type="molecule type" value="Genomic_DNA"/>
</dbReference>
<accession>A0A9P7FKS5</accession>
<evidence type="ECO:0000313" key="2">
    <source>
        <dbReference type="EMBL" id="KAG5633257.1"/>
    </source>
</evidence>
<dbReference type="AlphaFoldDB" id="A0A9P7FKS5"/>
<feature type="region of interest" description="Disordered" evidence="1">
    <location>
        <begin position="1"/>
        <end position="60"/>
    </location>
</feature>
<gene>
    <name evidence="2" type="ORF">H0H81_009374</name>
</gene>
<name>A0A9P7FKS5_9AGAR</name>
<organism evidence="2 3">
    <name type="scientific">Sphagnurus paluster</name>
    <dbReference type="NCBI Taxonomy" id="117069"/>
    <lineage>
        <taxon>Eukaryota</taxon>
        <taxon>Fungi</taxon>
        <taxon>Dikarya</taxon>
        <taxon>Basidiomycota</taxon>
        <taxon>Agaricomycotina</taxon>
        <taxon>Agaricomycetes</taxon>
        <taxon>Agaricomycetidae</taxon>
        <taxon>Agaricales</taxon>
        <taxon>Tricholomatineae</taxon>
        <taxon>Lyophyllaceae</taxon>
        <taxon>Sphagnurus</taxon>
    </lineage>
</organism>
<reference evidence="2" key="2">
    <citation type="submission" date="2021-10" db="EMBL/GenBank/DDBJ databases">
        <title>Phylogenomics reveals ancestral predisposition of the termite-cultivated fungus Termitomyces towards a domesticated lifestyle.</title>
        <authorList>
            <person name="Auxier B."/>
            <person name="Grum-Grzhimaylo A."/>
            <person name="Cardenas M.E."/>
            <person name="Lodge J.D."/>
            <person name="Laessoe T."/>
            <person name="Pedersen O."/>
            <person name="Smith M.E."/>
            <person name="Kuyper T.W."/>
            <person name="Franco-Molano E.A."/>
            <person name="Baroni T.J."/>
            <person name="Aanen D.K."/>
        </authorList>
    </citation>
    <scope>NUCLEOTIDE SEQUENCE</scope>
    <source>
        <strain evidence="2">D49</strain>
    </source>
</reference>
<dbReference type="Proteomes" id="UP000717328">
    <property type="component" value="Unassembled WGS sequence"/>
</dbReference>
<reference evidence="2" key="1">
    <citation type="submission" date="2021-02" db="EMBL/GenBank/DDBJ databases">
        <authorList>
            <person name="Nieuwenhuis M."/>
            <person name="Van De Peppel L.J.J."/>
        </authorList>
    </citation>
    <scope>NUCLEOTIDE SEQUENCE</scope>
    <source>
        <strain evidence="2">D49</strain>
    </source>
</reference>
<evidence type="ECO:0000256" key="1">
    <source>
        <dbReference type="SAM" id="MobiDB-lite"/>
    </source>
</evidence>
<sequence>MTKPAPGTATTAITVPSPASRGTLIATPTKPTPLIAMPIAPFAPRRPPPVEHADAQQIEL</sequence>
<evidence type="ECO:0000313" key="3">
    <source>
        <dbReference type="Proteomes" id="UP000717328"/>
    </source>
</evidence>
<keyword evidence="3" id="KW-1185">Reference proteome</keyword>